<proteinExistence type="predicted"/>
<dbReference type="PANTHER" id="PTHR39186:SF1">
    <property type="entry name" value="DUF2071 DOMAIN-CONTAINING PROTEIN"/>
    <property type="match status" value="1"/>
</dbReference>
<keyword evidence="2" id="KW-1185">Reference proteome</keyword>
<dbReference type="EMBL" id="BAABAU010000001">
    <property type="protein sequence ID" value="GAA4265297.1"/>
    <property type="molecule type" value="Genomic_DNA"/>
</dbReference>
<dbReference type="Proteomes" id="UP001501594">
    <property type="component" value="Unassembled WGS sequence"/>
</dbReference>
<organism evidence="1 2">
    <name type="scientific">Frondihabitans peucedani</name>
    <dbReference type="NCBI Taxonomy" id="598626"/>
    <lineage>
        <taxon>Bacteria</taxon>
        <taxon>Bacillati</taxon>
        <taxon>Actinomycetota</taxon>
        <taxon>Actinomycetes</taxon>
        <taxon>Micrococcales</taxon>
        <taxon>Microbacteriaceae</taxon>
        <taxon>Frondihabitans</taxon>
    </lineage>
</organism>
<gene>
    <name evidence="1" type="ORF">GCM10022256_09090</name>
</gene>
<comment type="caution">
    <text evidence="1">The sequence shown here is derived from an EMBL/GenBank/DDBJ whole genome shotgun (WGS) entry which is preliminary data.</text>
</comment>
<evidence type="ECO:0000313" key="2">
    <source>
        <dbReference type="Proteomes" id="UP001501594"/>
    </source>
</evidence>
<evidence type="ECO:0000313" key="1">
    <source>
        <dbReference type="EMBL" id="GAA4265297.1"/>
    </source>
</evidence>
<name>A0ABP8DZG2_9MICO</name>
<reference evidence="2" key="1">
    <citation type="journal article" date="2019" name="Int. J. Syst. Evol. Microbiol.">
        <title>The Global Catalogue of Microorganisms (GCM) 10K type strain sequencing project: providing services to taxonomists for standard genome sequencing and annotation.</title>
        <authorList>
            <consortium name="The Broad Institute Genomics Platform"/>
            <consortium name="The Broad Institute Genome Sequencing Center for Infectious Disease"/>
            <person name="Wu L."/>
            <person name="Ma J."/>
        </authorList>
    </citation>
    <scope>NUCLEOTIDE SEQUENCE [LARGE SCALE GENOMIC DNA]</scope>
    <source>
        <strain evidence="2">JCM 17442</strain>
    </source>
</reference>
<dbReference type="InterPro" id="IPR018644">
    <property type="entry name" value="DUF2071"/>
</dbReference>
<dbReference type="PANTHER" id="PTHR39186">
    <property type="entry name" value="DUF2071 FAMILY PROTEIN"/>
    <property type="match status" value="1"/>
</dbReference>
<dbReference type="RefSeq" id="WP_344793837.1">
    <property type="nucleotide sequence ID" value="NZ_BAABAU010000001.1"/>
</dbReference>
<sequence>MSASIPVDPVSRIAPHLPGRPVISQFWGDLAFLHWRVDPALVAPHLPPRVEPDVYDGSSWVGLIPFELSRSAFGPLPHVPYFGRFAETNVRLYGVGADGRRSVVFRTLEASKLLPVLTARLGLGLPYTWARMSIVRGGGTIDYASTRRWPAVGGRLPSTHVRIRPSRTPVEDDPLADFLTARWGMHVGRFGQTRFWPNEHDSWPLFSAELVELDDELLAATGFPGLASRAPDSVLYSPGVATRFARP</sequence>
<dbReference type="Gene3D" id="2.40.400.10">
    <property type="entry name" value="Acetoacetate decarboxylase-like"/>
    <property type="match status" value="1"/>
</dbReference>
<dbReference type="InterPro" id="IPR023375">
    <property type="entry name" value="ADC_dom_sf"/>
</dbReference>
<accession>A0ABP8DZG2</accession>
<protein>
    <submittedName>
        <fullName evidence="1">DUF2071 domain-containing protein</fullName>
    </submittedName>
</protein>
<dbReference type="SUPFAM" id="SSF160104">
    <property type="entry name" value="Acetoacetate decarboxylase-like"/>
    <property type="match status" value="1"/>
</dbReference>
<dbReference type="Pfam" id="PF09844">
    <property type="entry name" value="DUF2071"/>
    <property type="match status" value="1"/>
</dbReference>